<organism evidence="2">
    <name type="scientific">Oryza meridionalis</name>
    <dbReference type="NCBI Taxonomy" id="40149"/>
    <lineage>
        <taxon>Eukaryota</taxon>
        <taxon>Viridiplantae</taxon>
        <taxon>Streptophyta</taxon>
        <taxon>Embryophyta</taxon>
        <taxon>Tracheophyta</taxon>
        <taxon>Spermatophyta</taxon>
        <taxon>Magnoliopsida</taxon>
        <taxon>Liliopsida</taxon>
        <taxon>Poales</taxon>
        <taxon>Poaceae</taxon>
        <taxon>BOP clade</taxon>
        <taxon>Oryzoideae</taxon>
        <taxon>Oryzeae</taxon>
        <taxon>Oryzinae</taxon>
        <taxon>Oryza</taxon>
    </lineage>
</organism>
<name>A0A0E0EEZ9_9ORYZ</name>
<evidence type="ECO:0000256" key="1">
    <source>
        <dbReference type="SAM" id="Phobius"/>
    </source>
</evidence>
<dbReference type="HOGENOM" id="CLU_183288_0_0_1"/>
<proteinExistence type="predicted"/>
<protein>
    <submittedName>
        <fullName evidence="2">Uncharacterized protein</fullName>
    </submittedName>
</protein>
<dbReference type="EnsemblPlants" id="OMERI07G20070.1">
    <property type="protein sequence ID" value="OMERI07G20070.1"/>
    <property type="gene ID" value="OMERI07G20070"/>
</dbReference>
<reference evidence="2" key="2">
    <citation type="submission" date="2018-05" db="EMBL/GenBank/DDBJ databases">
        <title>OmerRS3 (Oryza meridionalis Reference Sequence Version 3).</title>
        <authorList>
            <person name="Zhang J."/>
            <person name="Kudrna D."/>
            <person name="Lee S."/>
            <person name="Talag J."/>
            <person name="Welchert J."/>
            <person name="Wing R.A."/>
        </authorList>
    </citation>
    <scope>NUCLEOTIDE SEQUENCE [LARGE SCALE GENOMIC DNA]</scope>
    <source>
        <strain evidence="2">cv. OR44</strain>
    </source>
</reference>
<dbReference type="Proteomes" id="UP000008021">
    <property type="component" value="Chromosome 7"/>
</dbReference>
<evidence type="ECO:0000313" key="3">
    <source>
        <dbReference type="Proteomes" id="UP000008021"/>
    </source>
</evidence>
<sequence>MLAKVRLVVEHRGASCGLAGGKRRAGSDDARSVIPLLRALSCGLIPHVWMPYESPVSVLFETLTDGGGGRWLVTLSYGRSGARLFLVLCVGAVDVWVVVYFFLFPGYGLLGL</sequence>
<dbReference type="Gramene" id="OMERI07G20070.1">
    <property type="protein sequence ID" value="OMERI07G20070.1"/>
    <property type="gene ID" value="OMERI07G20070"/>
</dbReference>
<feature type="transmembrane region" description="Helical" evidence="1">
    <location>
        <begin position="84"/>
        <end position="103"/>
    </location>
</feature>
<dbReference type="AlphaFoldDB" id="A0A0E0EEZ9"/>
<accession>A0A0E0EEZ9</accession>
<reference evidence="2" key="1">
    <citation type="submission" date="2015-04" db="UniProtKB">
        <authorList>
            <consortium name="EnsemblPlants"/>
        </authorList>
    </citation>
    <scope>IDENTIFICATION</scope>
</reference>
<keyword evidence="3" id="KW-1185">Reference proteome</keyword>
<evidence type="ECO:0000313" key="2">
    <source>
        <dbReference type="EnsemblPlants" id="OMERI07G20070.1"/>
    </source>
</evidence>
<keyword evidence="1" id="KW-0472">Membrane</keyword>
<keyword evidence="1" id="KW-0812">Transmembrane</keyword>
<keyword evidence="1" id="KW-1133">Transmembrane helix</keyword>